<evidence type="ECO:0000256" key="1">
    <source>
        <dbReference type="ARBA" id="ARBA00023015"/>
    </source>
</evidence>
<dbReference type="PROSITE" id="PS01124">
    <property type="entry name" value="HTH_ARAC_FAMILY_2"/>
    <property type="match status" value="1"/>
</dbReference>
<dbReference type="STRING" id="1185876.BN8_06457"/>
<evidence type="ECO:0000256" key="2">
    <source>
        <dbReference type="ARBA" id="ARBA00023125"/>
    </source>
</evidence>
<evidence type="ECO:0000256" key="3">
    <source>
        <dbReference type="ARBA" id="ARBA00023163"/>
    </source>
</evidence>
<dbReference type="SMART" id="SM00342">
    <property type="entry name" value="HTH_ARAC"/>
    <property type="match status" value="1"/>
</dbReference>
<proteinExistence type="predicted"/>
<dbReference type="InterPro" id="IPR032687">
    <property type="entry name" value="AraC-type_N"/>
</dbReference>
<accession>I2GT29</accession>
<dbReference type="EMBL" id="CAIT01000010">
    <property type="protein sequence ID" value="CCH57058.1"/>
    <property type="molecule type" value="Genomic_DNA"/>
</dbReference>
<dbReference type="Gene3D" id="1.10.10.60">
    <property type="entry name" value="Homeodomain-like"/>
    <property type="match status" value="1"/>
</dbReference>
<sequence>MEEYSLQFVYGLLAYAVQKDVSPERLCKLSGLDWETIRRRGKLVITPKQVNDLWMNASHLSHDPLFGLHLGESMQLAALGIVGQIVQNSRTVGEALTHAAEFLHLVTDLFGMAVSQGDERFTVRFVPDKDKAQEYPFVFRHMIDLSLAFVMHEVDGLVLQRIKPKRVMLPYDAAEFSEYERILRCKPIEKADEYALEFDDRYWNEPILTANYELQSVLLQKASVMSDTIEERQPLKERICTYLLANAYLGIPTLEGIAANFNSSARSLQRKLQEEGVTYQQLADSIRKSLAVYYLESGKYPVKEVSYILGYNELSAFTRAFKRWTGTTPVSYLKAGPGVGMLKELP</sequence>
<keyword evidence="6" id="KW-1185">Reference proteome</keyword>
<evidence type="ECO:0000313" key="6">
    <source>
        <dbReference type="Proteomes" id="UP000009309"/>
    </source>
</evidence>
<name>I2GT29_9BACT</name>
<dbReference type="Pfam" id="PF12625">
    <property type="entry name" value="Arabinose_bd"/>
    <property type="match status" value="1"/>
</dbReference>
<dbReference type="eggNOG" id="COG2207">
    <property type="taxonomic scope" value="Bacteria"/>
</dbReference>
<keyword evidence="2" id="KW-0238">DNA-binding</keyword>
<dbReference type="GO" id="GO:0003700">
    <property type="term" value="F:DNA-binding transcription factor activity"/>
    <property type="evidence" value="ECO:0007669"/>
    <property type="project" value="InterPro"/>
</dbReference>
<organism evidence="5 6">
    <name type="scientific">Fibrisoma limi BUZ 3</name>
    <dbReference type="NCBI Taxonomy" id="1185876"/>
    <lineage>
        <taxon>Bacteria</taxon>
        <taxon>Pseudomonadati</taxon>
        <taxon>Bacteroidota</taxon>
        <taxon>Cytophagia</taxon>
        <taxon>Cytophagales</taxon>
        <taxon>Spirosomataceae</taxon>
        <taxon>Fibrisoma</taxon>
    </lineage>
</organism>
<dbReference type="PANTHER" id="PTHR47894">
    <property type="entry name" value="HTH-TYPE TRANSCRIPTIONAL REGULATOR GADX"/>
    <property type="match status" value="1"/>
</dbReference>
<protein>
    <submittedName>
        <fullName evidence="5">Ornithine utilization regulator</fullName>
    </submittedName>
</protein>
<keyword evidence="3" id="KW-0804">Transcription</keyword>
<dbReference type="AlphaFoldDB" id="I2GT29"/>
<evidence type="ECO:0000313" key="5">
    <source>
        <dbReference type="EMBL" id="CCH57058.1"/>
    </source>
</evidence>
<feature type="domain" description="HTH araC/xylS-type" evidence="4">
    <location>
        <begin position="237"/>
        <end position="335"/>
    </location>
</feature>
<dbReference type="OrthoDB" id="5582699at2"/>
<keyword evidence="1" id="KW-0805">Transcription regulation</keyword>
<comment type="caution">
    <text evidence="5">The sequence shown here is derived from an EMBL/GenBank/DDBJ whole genome shotgun (WGS) entry which is preliminary data.</text>
</comment>
<dbReference type="InterPro" id="IPR018060">
    <property type="entry name" value="HTH_AraC"/>
</dbReference>
<dbReference type="Proteomes" id="UP000009309">
    <property type="component" value="Unassembled WGS sequence"/>
</dbReference>
<dbReference type="Pfam" id="PF12833">
    <property type="entry name" value="HTH_18"/>
    <property type="match status" value="1"/>
</dbReference>
<dbReference type="RefSeq" id="WP_009285619.1">
    <property type="nucleotide sequence ID" value="NZ_CAIT01000010.1"/>
</dbReference>
<dbReference type="GO" id="GO:0005829">
    <property type="term" value="C:cytosol"/>
    <property type="evidence" value="ECO:0007669"/>
    <property type="project" value="TreeGrafter"/>
</dbReference>
<dbReference type="GO" id="GO:0000976">
    <property type="term" value="F:transcription cis-regulatory region binding"/>
    <property type="evidence" value="ECO:0007669"/>
    <property type="project" value="TreeGrafter"/>
</dbReference>
<reference evidence="5 6" key="1">
    <citation type="journal article" date="2012" name="J. Bacteriol.">
        <title>Genome Sequence of the Filamentous Bacterium Fibrisoma limi BUZ 3T.</title>
        <authorList>
            <person name="Filippini M."/>
            <person name="Qi W."/>
            <person name="Jaenicke S."/>
            <person name="Goesmann A."/>
            <person name="Smits T.H."/>
            <person name="Bagheri H.C."/>
        </authorList>
    </citation>
    <scope>NUCLEOTIDE SEQUENCE [LARGE SCALE GENOMIC DNA]</scope>
    <source>
        <strain evidence="6">BUZ 3T</strain>
    </source>
</reference>
<dbReference type="PANTHER" id="PTHR47894:SF1">
    <property type="entry name" value="HTH-TYPE TRANSCRIPTIONAL REGULATOR VQSM"/>
    <property type="match status" value="1"/>
</dbReference>
<dbReference type="SUPFAM" id="SSF46689">
    <property type="entry name" value="Homeodomain-like"/>
    <property type="match status" value="1"/>
</dbReference>
<gene>
    <name evidence="5" type="ORF">BN8_06457</name>
</gene>
<dbReference type="InterPro" id="IPR009057">
    <property type="entry name" value="Homeodomain-like_sf"/>
</dbReference>
<evidence type="ECO:0000259" key="4">
    <source>
        <dbReference type="PROSITE" id="PS01124"/>
    </source>
</evidence>